<protein>
    <submittedName>
        <fullName evidence="1">Uncharacterized protein</fullName>
    </submittedName>
</protein>
<dbReference type="RefSeq" id="WP_110756210.1">
    <property type="nucleotide sequence ID" value="NZ_PRLG01000003.1"/>
</dbReference>
<reference evidence="1 2" key="1">
    <citation type="submission" date="2018-01" db="EMBL/GenBank/DDBJ databases">
        <title>Genome sequence of the PGP bacterium Paenibacillus illinoisensis E3.</title>
        <authorList>
            <person name="Rolli E."/>
            <person name="Marasco R."/>
            <person name="Bessem C."/>
            <person name="Michoud G."/>
            <person name="Gaiarsa S."/>
            <person name="Borin S."/>
            <person name="Daffonchio D."/>
        </authorList>
    </citation>
    <scope>NUCLEOTIDE SEQUENCE [LARGE SCALE GENOMIC DNA]</scope>
    <source>
        <strain evidence="1 2">E3</strain>
    </source>
</reference>
<sequence>MNTLEEIEISTKETVKMITERFYKGEIDQFQYMEQIHTCCAMIDGFCDSLKRSRKQDTELILRFVNLRDDIIQPVMQMVYDTITFSVESECDYMVLAV</sequence>
<evidence type="ECO:0000313" key="2">
    <source>
        <dbReference type="Proteomes" id="UP000247459"/>
    </source>
</evidence>
<comment type="caution">
    <text evidence="1">The sequence shown here is derived from an EMBL/GenBank/DDBJ whole genome shotgun (WGS) entry which is preliminary data.</text>
</comment>
<dbReference type="EMBL" id="PRLG01000003">
    <property type="protein sequence ID" value="PYY31015.1"/>
    <property type="molecule type" value="Genomic_DNA"/>
</dbReference>
<gene>
    <name evidence="1" type="ORF">PIL02S_00562</name>
</gene>
<evidence type="ECO:0000313" key="1">
    <source>
        <dbReference type="EMBL" id="PYY31015.1"/>
    </source>
</evidence>
<dbReference type="AlphaFoldDB" id="A0A2W0CS58"/>
<accession>A0A2W0CS58</accession>
<proteinExistence type="predicted"/>
<organism evidence="1 2">
    <name type="scientific">Paenibacillus illinoisensis</name>
    <dbReference type="NCBI Taxonomy" id="59845"/>
    <lineage>
        <taxon>Bacteria</taxon>
        <taxon>Bacillati</taxon>
        <taxon>Bacillota</taxon>
        <taxon>Bacilli</taxon>
        <taxon>Bacillales</taxon>
        <taxon>Paenibacillaceae</taxon>
        <taxon>Paenibacillus</taxon>
    </lineage>
</organism>
<dbReference type="Proteomes" id="UP000247459">
    <property type="component" value="Unassembled WGS sequence"/>
</dbReference>
<name>A0A2W0CS58_9BACL</name>